<accession>A0A413X490</accession>
<gene>
    <name evidence="1" type="ORF">CE91St55_58260</name>
</gene>
<dbReference type="EMBL" id="BQNJ01000002">
    <property type="protein sequence ID" value="GKH03845.1"/>
    <property type="molecule type" value="Genomic_DNA"/>
</dbReference>
<dbReference type="Proteomes" id="UP001055091">
    <property type="component" value="Unassembled WGS sequence"/>
</dbReference>
<dbReference type="Pfam" id="PF07486">
    <property type="entry name" value="Hydrolase_2"/>
    <property type="match status" value="1"/>
</dbReference>
<dbReference type="AlphaFoldDB" id="A0A413X490"/>
<name>A0A413X490_9FIRM</name>
<dbReference type="GeneID" id="93149468"/>
<reference evidence="1" key="1">
    <citation type="submission" date="2022-01" db="EMBL/GenBank/DDBJ databases">
        <title>Novel bile acid biosynthetic pathways are enriched in the microbiome of centenarians.</title>
        <authorList>
            <person name="Sato Y."/>
            <person name="Atarashi K."/>
            <person name="Plichta R.D."/>
            <person name="Arai Y."/>
            <person name="Sasajima S."/>
            <person name="Kearney M.S."/>
            <person name="Suda W."/>
            <person name="Takeshita K."/>
            <person name="Sasaki T."/>
            <person name="Okamoto S."/>
            <person name="Skelly N.A."/>
            <person name="Okamura Y."/>
            <person name="Vlamakis H."/>
            <person name="Li Y."/>
            <person name="Tanoue T."/>
            <person name="Takei H."/>
            <person name="Nittono H."/>
            <person name="Narushima S."/>
            <person name="Irie J."/>
            <person name="Itoh H."/>
            <person name="Moriya K."/>
            <person name="Sugiura Y."/>
            <person name="Suematsu M."/>
            <person name="Moritoki N."/>
            <person name="Shibata S."/>
            <person name="Littman R.D."/>
            <person name="Fischbach A.M."/>
            <person name="Uwamino Y."/>
            <person name="Inoue T."/>
            <person name="Honda A."/>
            <person name="Hattori M."/>
            <person name="Murai T."/>
            <person name="Xavier J.R."/>
            <person name="Hirose N."/>
            <person name="Honda K."/>
        </authorList>
    </citation>
    <scope>NUCLEOTIDE SEQUENCE</scope>
    <source>
        <strain evidence="1">CE91-St55</strain>
    </source>
</reference>
<dbReference type="Gene3D" id="1.10.10.2520">
    <property type="entry name" value="Cell wall hydrolase SleB, domain 1"/>
    <property type="match status" value="1"/>
</dbReference>
<sequence length="376" mass="40307">MKHPWKNTRENRAVLTAAAIAAALSLTAFSSPGHLTLSLPDTAKTDIVTVGGSVSVKSAFSVPQADIERKEVPVTYAPAASEYDNKAVANVTDVLNLRAEPSLEGKVLGKCYRGAGGTVLEKKDGWTKIRSGGLEGWLKNDYLVFGQDIKPLAKELGLFTARVTTQTLHVRETPSTDAAIIGLAAADDYYPVLEESDGWIRVQLSSDTSGYISSQYAKVSLTPGKAVSMEAEQAALKTAESKEKKKEEEKPKYVINASSDEIYLMAACVMMESGSRSYDGQLAVASVIVNRVKSGRWGNSITDVIYADGQFPGATSGLLDKYLAKGPSSDALKAAKAALSGSNNIGDYLFFQSAKRADYNSYASYTVVDGNCFYKK</sequence>
<dbReference type="Pfam" id="PF08239">
    <property type="entry name" value="SH3_3"/>
    <property type="match status" value="2"/>
</dbReference>
<organism evidence="1 2">
    <name type="scientific">Hungatella hathewayi</name>
    <dbReference type="NCBI Taxonomy" id="154046"/>
    <lineage>
        <taxon>Bacteria</taxon>
        <taxon>Bacillati</taxon>
        <taxon>Bacillota</taxon>
        <taxon>Clostridia</taxon>
        <taxon>Lachnospirales</taxon>
        <taxon>Lachnospiraceae</taxon>
        <taxon>Hungatella</taxon>
    </lineage>
</organism>
<dbReference type="InterPro" id="IPR003646">
    <property type="entry name" value="SH3-like_bac-type"/>
</dbReference>
<evidence type="ECO:0000313" key="2">
    <source>
        <dbReference type="Proteomes" id="UP001055091"/>
    </source>
</evidence>
<dbReference type="PANTHER" id="PTHR34408">
    <property type="entry name" value="FAMILY PROTEIN, PUTATIVE-RELATED"/>
    <property type="match status" value="1"/>
</dbReference>
<dbReference type="PANTHER" id="PTHR34408:SF1">
    <property type="entry name" value="GLYCOSYL HYDROLASE FAMILY 19 DOMAIN-CONTAINING PROTEIN HI_1415"/>
    <property type="match status" value="1"/>
</dbReference>
<dbReference type="SMART" id="SM00287">
    <property type="entry name" value="SH3b"/>
    <property type="match status" value="2"/>
</dbReference>
<dbReference type="GO" id="GO:0016787">
    <property type="term" value="F:hydrolase activity"/>
    <property type="evidence" value="ECO:0007669"/>
    <property type="project" value="InterPro"/>
</dbReference>
<comment type="caution">
    <text evidence="1">The sequence shown here is derived from an EMBL/GenBank/DDBJ whole genome shotgun (WGS) entry which is preliminary data.</text>
</comment>
<dbReference type="RefSeq" id="WP_006776735.1">
    <property type="nucleotide sequence ID" value="NZ_BQNJ01000002.1"/>
</dbReference>
<dbReference type="Gene3D" id="2.30.30.40">
    <property type="entry name" value="SH3 Domains"/>
    <property type="match status" value="2"/>
</dbReference>
<dbReference type="InterPro" id="IPR042047">
    <property type="entry name" value="SleB_dom1"/>
</dbReference>
<dbReference type="PROSITE" id="PS51781">
    <property type="entry name" value="SH3B"/>
    <property type="match status" value="2"/>
</dbReference>
<evidence type="ECO:0000313" key="1">
    <source>
        <dbReference type="EMBL" id="GKH03845.1"/>
    </source>
</evidence>
<proteinExistence type="predicted"/>
<protein>
    <submittedName>
        <fullName evidence="1">Uncharacterized protein</fullName>
    </submittedName>
</protein>
<dbReference type="InterPro" id="IPR052354">
    <property type="entry name" value="Cell_Wall_Dynamics_Protein"/>
</dbReference>
<dbReference type="InterPro" id="IPR011105">
    <property type="entry name" value="Cell_wall_hydrolase_SleB"/>
</dbReference>